<organism evidence="17 18">
    <name type="scientific">Heracleum sosnowskyi</name>
    <dbReference type="NCBI Taxonomy" id="360622"/>
    <lineage>
        <taxon>Eukaryota</taxon>
        <taxon>Viridiplantae</taxon>
        <taxon>Streptophyta</taxon>
        <taxon>Embryophyta</taxon>
        <taxon>Tracheophyta</taxon>
        <taxon>Spermatophyta</taxon>
        <taxon>Magnoliopsida</taxon>
        <taxon>eudicotyledons</taxon>
        <taxon>Gunneridae</taxon>
        <taxon>Pentapetalae</taxon>
        <taxon>asterids</taxon>
        <taxon>campanulids</taxon>
        <taxon>Apiales</taxon>
        <taxon>Apiaceae</taxon>
        <taxon>Apioideae</taxon>
        <taxon>apioid superclade</taxon>
        <taxon>Tordylieae</taxon>
        <taxon>Tordyliinae</taxon>
        <taxon>Heracleum</taxon>
    </lineage>
</organism>
<comment type="catalytic activity">
    <reaction evidence="1 15">
        <text>S-ubiquitinyl-[E2 ubiquitin-conjugating enzyme]-L-cysteine + [acceptor protein]-L-lysine = [E2 ubiquitin-conjugating enzyme]-L-cysteine + N(6)-ubiquitinyl-[acceptor protein]-L-lysine.</text>
        <dbReference type="EC" id="2.3.2.27"/>
    </reaction>
</comment>
<keyword evidence="6 15" id="KW-0808">Transferase</keyword>
<dbReference type="Pfam" id="PF07574">
    <property type="entry name" value="SMC_Nse1"/>
    <property type="match status" value="1"/>
</dbReference>
<evidence type="ECO:0000256" key="13">
    <source>
        <dbReference type="ARBA" id="ARBA00023204"/>
    </source>
</evidence>
<dbReference type="PANTHER" id="PTHR20973:SF0">
    <property type="entry name" value="NON-STRUCTURAL MAINTENANCE OF CHROMOSOMES ELEMENT 1 HOMOLOG"/>
    <property type="match status" value="1"/>
</dbReference>
<dbReference type="EC" id="2.3.2.27" evidence="4 15"/>
<reference evidence="17" key="1">
    <citation type="submission" date="2023-02" db="EMBL/GenBank/DDBJ databases">
        <title>Genome of toxic invasive species Heracleum sosnowskyi carries increased number of genes despite the absence of recent whole-genome duplications.</title>
        <authorList>
            <person name="Schelkunov M."/>
            <person name="Shtratnikova V."/>
            <person name="Makarenko M."/>
            <person name="Klepikova A."/>
            <person name="Omelchenko D."/>
            <person name="Novikova G."/>
            <person name="Obukhova E."/>
            <person name="Bogdanov V."/>
            <person name="Penin A."/>
            <person name="Logacheva M."/>
        </authorList>
    </citation>
    <scope>NUCLEOTIDE SEQUENCE</scope>
    <source>
        <strain evidence="17">Hsosn_3</strain>
        <tissue evidence="17">Leaf</tissue>
    </source>
</reference>
<keyword evidence="10 15" id="KW-0833">Ubl conjugation pathway</keyword>
<evidence type="ECO:0000313" key="18">
    <source>
        <dbReference type="Proteomes" id="UP001237642"/>
    </source>
</evidence>
<evidence type="ECO:0000256" key="4">
    <source>
        <dbReference type="ARBA" id="ARBA00012483"/>
    </source>
</evidence>
<dbReference type="Pfam" id="PF08746">
    <property type="entry name" value="zf-RING-like"/>
    <property type="match status" value="1"/>
</dbReference>
<dbReference type="InterPro" id="IPR036388">
    <property type="entry name" value="WH-like_DNA-bd_sf"/>
</dbReference>
<keyword evidence="12 15" id="KW-0233">DNA recombination</keyword>
<accession>A0AAD8HY77</accession>
<evidence type="ECO:0000256" key="5">
    <source>
        <dbReference type="ARBA" id="ARBA00019422"/>
    </source>
</evidence>
<reference evidence="17" key="2">
    <citation type="submission" date="2023-05" db="EMBL/GenBank/DDBJ databases">
        <authorList>
            <person name="Schelkunov M.I."/>
        </authorList>
    </citation>
    <scope>NUCLEOTIDE SEQUENCE</scope>
    <source>
        <strain evidence="17">Hsosn_3</strain>
        <tissue evidence="17">Leaf</tissue>
    </source>
</reference>
<evidence type="ECO:0000256" key="1">
    <source>
        <dbReference type="ARBA" id="ARBA00000900"/>
    </source>
</evidence>
<dbReference type="InterPro" id="IPR014857">
    <property type="entry name" value="Nse1_RING_C4HC3-type"/>
</dbReference>
<dbReference type="Gene3D" id="3.30.40.10">
    <property type="entry name" value="Zinc/RING finger domain, C3HC4 (zinc finger)"/>
    <property type="match status" value="1"/>
</dbReference>
<evidence type="ECO:0000256" key="12">
    <source>
        <dbReference type="ARBA" id="ARBA00023172"/>
    </source>
</evidence>
<comment type="subcellular location">
    <subcellularLocation>
        <location evidence="2 15">Nucleus</location>
    </subcellularLocation>
</comment>
<protein>
    <recommendedName>
        <fullName evidence="5 15">Non-structural maintenance of chromosomes element 1 homolog</fullName>
        <ecNumber evidence="4 15">2.3.2.27</ecNumber>
    </recommendedName>
</protein>
<dbReference type="EMBL" id="JAUIZM010000007">
    <property type="protein sequence ID" value="KAK1374652.1"/>
    <property type="molecule type" value="Genomic_DNA"/>
</dbReference>
<evidence type="ECO:0000313" key="17">
    <source>
        <dbReference type="EMBL" id="KAK1374652.1"/>
    </source>
</evidence>
<evidence type="ECO:0000256" key="7">
    <source>
        <dbReference type="ARBA" id="ARBA00022723"/>
    </source>
</evidence>
<keyword evidence="11 15" id="KW-0862">Zinc</keyword>
<evidence type="ECO:0000256" key="9">
    <source>
        <dbReference type="ARBA" id="ARBA00022771"/>
    </source>
</evidence>
<evidence type="ECO:0000256" key="8">
    <source>
        <dbReference type="ARBA" id="ARBA00022763"/>
    </source>
</evidence>
<dbReference type="GO" id="GO:0008270">
    <property type="term" value="F:zinc ion binding"/>
    <property type="evidence" value="ECO:0007669"/>
    <property type="project" value="UniProtKB-KW"/>
</dbReference>
<comment type="subunit">
    <text evidence="15">Component of the Smc5-Smc6 complex.</text>
</comment>
<comment type="caution">
    <text evidence="17">The sequence shown here is derived from an EMBL/GenBank/DDBJ whole genome shotgun (WGS) entry which is preliminary data.</text>
</comment>
<proteinExistence type="inferred from homology"/>
<sequence length="115" mass="12826">MCVVYQVPNGGGTESQGVSSQVPAAFRNFSLSQKERTLDELVRDKWLCATSDGRLGLGVGSFLDLRSWFRNNDVHACDVCNEAGLKVDACSNESCNVRIHNYCLTRKFSQRRVHV</sequence>
<dbReference type="AlphaFoldDB" id="A0AAD8HY77"/>
<keyword evidence="18" id="KW-1185">Reference proteome</keyword>
<dbReference type="GO" id="GO:0005634">
    <property type="term" value="C:nucleus"/>
    <property type="evidence" value="ECO:0007669"/>
    <property type="project" value="UniProtKB-SubCell"/>
</dbReference>
<dbReference type="Gene3D" id="1.10.10.10">
    <property type="entry name" value="Winged helix-like DNA-binding domain superfamily/Winged helix DNA-binding domain"/>
    <property type="match status" value="1"/>
</dbReference>
<keyword evidence="14 15" id="KW-0539">Nucleus</keyword>
<evidence type="ECO:0000259" key="16">
    <source>
        <dbReference type="Pfam" id="PF08746"/>
    </source>
</evidence>
<gene>
    <name evidence="17" type="ORF">POM88_030845</name>
</gene>
<evidence type="ECO:0000256" key="11">
    <source>
        <dbReference type="ARBA" id="ARBA00022833"/>
    </source>
</evidence>
<evidence type="ECO:0000256" key="14">
    <source>
        <dbReference type="ARBA" id="ARBA00023242"/>
    </source>
</evidence>
<keyword evidence="7 15" id="KW-0479">Metal-binding</keyword>
<dbReference type="GO" id="GO:0030915">
    <property type="term" value="C:Smc5-Smc6 complex"/>
    <property type="evidence" value="ECO:0007669"/>
    <property type="project" value="UniProtKB-UniRule"/>
</dbReference>
<dbReference type="GO" id="GO:0061630">
    <property type="term" value="F:ubiquitin protein ligase activity"/>
    <property type="evidence" value="ECO:0007669"/>
    <property type="project" value="UniProtKB-EC"/>
</dbReference>
<dbReference type="Proteomes" id="UP001237642">
    <property type="component" value="Unassembled WGS sequence"/>
</dbReference>
<evidence type="ECO:0000256" key="3">
    <source>
        <dbReference type="ARBA" id="ARBA00010258"/>
    </source>
</evidence>
<evidence type="ECO:0000256" key="2">
    <source>
        <dbReference type="ARBA" id="ARBA00004123"/>
    </source>
</evidence>
<dbReference type="GO" id="GO:0000724">
    <property type="term" value="P:double-strand break repair via homologous recombination"/>
    <property type="evidence" value="ECO:0007669"/>
    <property type="project" value="TreeGrafter"/>
</dbReference>
<evidence type="ECO:0000256" key="6">
    <source>
        <dbReference type="ARBA" id="ARBA00022679"/>
    </source>
</evidence>
<dbReference type="InterPro" id="IPR013083">
    <property type="entry name" value="Znf_RING/FYVE/PHD"/>
</dbReference>
<keyword evidence="9 15" id="KW-0863">Zinc-finger</keyword>
<evidence type="ECO:0000256" key="15">
    <source>
        <dbReference type="RuleBase" id="RU368018"/>
    </source>
</evidence>
<name>A0AAD8HY77_9APIA</name>
<keyword evidence="8 15" id="KW-0227">DNA damage</keyword>
<evidence type="ECO:0000256" key="10">
    <source>
        <dbReference type="ARBA" id="ARBA00022786"/>
    </source>
</evidence>
<dbReference type="PANTHER" id="PTHR20973">
    <property type="entry name" value="NON-SMC ELEMENT 1-RELATED"/>
    <property type="match status" value="1"/>
</dbReference>
<keyword evidence="13 15" id="KW-0234">DNA repair</keyword>
<feature type="domain" description="Non-structural maintenance of chromosomes element 1 RING C4HC3-type" evidence="16">
    <location>
        <begin position="77"/>
        <end position="113"/>
    </location>
</feature>
<comment type="similarity">
    <text evidence="3 15">Belongs to the NSE1 family.</text>
</comment>
<dbReference type="InterPro" id="IPR011513">
    <property type="entry name" value="Nse1"/>
</dbReference>